<evidence type="ECO:0000313" key="2">
    <source>
        <dbReference type="EMBL" id="KAH7139156.1"/>
    </source>
</evidence>
<feature type="compositionally biased region" description="Basic and acidic residues" evidence="1">
    <location>
        <begin position="208"/>
        <end position="222"/>
    </location>
</feature>
<dbReference type="EMBL" id="JAGMWT010000001">
    <property type="protein sequence ID" value="KAH7139156.1"/>
    <property type="molecule type" value="Genomic_DNA"/>
</dbReference>
<evidence type="ECO:0000256" key="1">
    <source>
        <dbReference type="SAM" id="MobiDB-lite"/>
    </source>
</evidence>
<protein>
    <submittedName>
        <fullName evidence="2">Uncharacterized protein</fullName>
    </submittedName>
</protein>
<evidence type="ECO:0000313" key="3">
    <source>
        <dbReference type="Proteomes" id="UP000700596"/>
    </source>
</evidence>
<feature type="compositionally biased region" description="Low complexity" evidence="1">
    <location>
        <begin position="236"/>
        <end position="251"/>
    </location>
</feature>
<name>A0A9P9J0S6_9PLEO</name>
<feature type="region of interest" description="Disordered" evidence="1">
    <location>
        <begin position="208"/>
        <end position="253"/>
    </location>
</feature>
<feature type="compositionally biased region" description="Low complexity" evidence="1">
    <location>
        <begin position="332"/>
        <end position="361"/>
    </location>
</feature>
<reference evidence="2" key="1">
    <citation type="journal article" date="2021" name="Nat. Commun.">
        <title>Genetic determinants of endophytism in the Arabidopsis root mycobiome.</title>
        <authorList>
            <person name="Mesny F."/>
            <person name="Miyauchi S."/>
            <person name="Thiergart T."/>
            <person name="Pickel B."/>
            <person name="Atanasova L."/>
            <person name="Karlsson M."/>
            <person name="Huettel B."/>
            <person name="Barry K.W."/>
            <person name="Haridas S."/>
            <person name="Chen C."/>
            <person name="Bauer D."/>
            <person name="Andreopoulos W."/>
            <person name="Pangilinan J."/>
            <person name="LaButti K."/>
            <person name="Riley R."/>
            <person name="Lipzen A."/>
            <person name="Clum A."/>
            <person name="Drula E."/>
            <person name="Henrissat B."/>
            <person name="Kohler A."/>
            <person name="Grigoriev I.V."/>
            <person name="Martin F.M."/>
            <person name="Hacquard S."/>
        </authorList>
    </citation>
    <scope>NUCLEOTIDE SEQUENCE</scope>
    <source>
        <strain evidence="2">MPI-CAGE-CH-0243</strain>
    </source>
</reference>
<gene>
    <name evidence="2" type="ORF">B0J11DRAFT_501324</name>
</gene>
<feature type="compositionally biased region" description="Low complexity" evidence="1">
    <location>
        <begin position="313"/>
        <end position="325"/>
    </location>
</feature>
<feature type="region of interest" description="Disordered" evidence="1">
    <location>
        <begin position="534"/>
        <end position="563"/>
    </location>
</feature>
<feature type="region of interest" description="Disordered" evidence="1">
    <location>
        <begin position="285"/>
        <end position="364"/>
    </location>
</feature>
<accession>A0A9P9J0S6</accession>
<sequence>MTRNNKQKVEMDSIEQSSPQQVSSIMQRIASCVPNFARRVSPPQLRPESASVTNRWGWRHSLHTQETANLDSNSPQVTPIIIPNLNNESIKVGRVHGPCPNDPNTLFFYPDYEAPDCCCDLSRGTSSATEGSVFRRAASILHICSRATRSCDISPCSNSNNGLQTIERPVTSVNARDYNSKILRMRFHHNITTIPSLPALSTIFPHTSPDRPLARRGSHELGHPSLPSGTFKDIRSSSNSSLSPSNSQPPRLYRPHLCAETVYAKKKDVKDHILAVAAGQHPELIEHQRRQYSRASTSSLPDGQDWNDTVYYPSASTSPTSSSRPKLPPIRSPTQSSPNSLSSLSPLSSPSPRTLSFRPSSALAGVPEGKASPKFTLNHLDIAFASHPLASQIYTDNLAPGAVERVRVISGVVYLDSEGRPVRANLDLNGNDFYHSRRRRNHGERLQRFIAGEASVKTEISYLPSDFESYGQTAEDEASGPHMRGGGIVCSFLYSSIAETEEEDDARVTRSRVNSFWYKAERTLLLCNTYDFDSSSDEDETYQTRTARGPRPRTQTANPKPSCPLPQLRGGCAWIKTKKKARKEKSRQLTEDDYVPTGLYWLAGGIGKPVIVRQWNDMKPEKRMGGFLGTTFFGRKAGTFYTKAGAMESKAEDEAILATKTAARTPAQNTRGADTGDAGDEAGVGGTPAGIDGESKTTGNS</sequence>
<dbReference type="Proteomes" id="UP000700596">
    <property type="component" value="Unassembled WGS sequence"/>
</dbReference>
<feature type="region of interest" description="Disordered" evidence="1">
    <location>
        <begin position="1"/>
        <end position="21"/>
    </location>
</feature>
<dbReference type="OrthoDB" id="3801583at2759"/>
<feature type="region of interest" description="Disordered" evidence="1">
    <location>
        <begin position="657"/>
        <end position="701"/>
    </location>
</feature>
<keyword evidence="3" id="KW-1185">Reference proteome</keyword>
<organism evidence="2 3">
    <name type="scientific">Dendryphion nanum</name>
    <dbReference type="NCBI Taxonomy" id="256645"/>
    <lineage>
        <taxon>Eukaryota</taxon>
        <taxon>Fungi</taxon>
        <taxon>Dikarya</taxon>
        <taxon>Ascomycota</taxon>
        <taxon>Pezizomycotina</taxon>
        <taxon>Dothideomycetes</taxon>
        <taxon>Pleosporomycetidae</taxon>
        <taxon>Pleosporales</taxon>
        <taxon>Torulaceae</taxon>
        <taxon>Dendryphion</taxon>
    </lineage>
</organism>
<dbReference type="AlphaFoldDB" id="A0A9P9J0S6"/>
<comment type="caution">
    <text evidence="2">The sequence shown here is derived from an EMBL/GenBank/DDBJ whole genome shotgun (WGS) entry which is preliminary data.</text>
</comment>
<proteinExistence type="predicted"/>